<dbReference type="EMBL" id="FNVA01000005">
    <property type="protein sequence ID" value="SEG46794.1"/>
    <property type="molecule type" value="Genomic_DNA"/>
</dbReference>
<keyword evidence="3" id="KW-1185">Reference proteome</keyword>
<reference evidence="2 3" key="1">
    <citation type="submission" date="2016-10" db="EMBL/GenBank/DDBJ databases">
        <authorList>
            <person name="de Groot N.N."/>
        </authorList>
    </citation>
    <scope>NUCLEOTIDE SEQUENCE [LARGE SCALE GENOMIC DNA]</scope>
    <source>
        <strain evidence="2 3">DSM 22489</strain>
    </source>
</reference>
<protein>
    <submittedName>
        <fullName evidence="2">PD-(D/E)XK nuclease superfamily protein</fullName>
    </submittedName>
</protein>
<sequence>MSPAREWSNARMSPSKIGVLSNPNACLRCFWTLLRAKFKKPFSFPMPGIMFTLDAQEKALVKAFVSRGERLPKYFGAFRDVVEIIPMRTVSGRHEETGLDLYGLPDLVLRLQSGEVLVIDNKTAQPKDPDHPLYGMYVAQLNFYAMVIAMMDPENAPTRLALLNYAISGLDDEELYEMTSSDSMLARFKPVIQELTCNPAEIVEPLLRKVRKLIDATEPPAGAEGCKDCAILASFSDCLSVNDSARGSWMTSQEQTQWLRLHDHRRLSAIDSVRQAQLDTVTAVAQAERPYGVLAAWAESE</sequence>
<dbReference type="Gene3D" id="3.90.320.10">
    <property type="match status" value="1"/>
</dbReference>
<evidence type="ECO:0000313" key="3">
    <source>
        <dbReference type="Proteomes" id="UP000236728"/>
    </source>
</evidence>
<dbReference type="RefSeq" id="WP_103933958.1">
    <property type="nucleotide sequence ID" value="NZ_FNVA01000005.1"/>
</dbReference>
<dbReference type="OrthoDB" id="4706810at2"/>
<dbReference type="AlphaFoldDB" id="A0A1H6AF43"/>
<dbReference type="Proteomes" id="UP000236728">
    <property type="component" value="Unassembled WGS sequence"/>
</dbReference>
<feature type="domain" description="PD-(D/E)XK endonuclease-like" evidence="1">
    <location>
        <begin position="88"/>
        <end position="231"/>
    </location>
</feature>
<evidence type="ECO:0000313" key="2">
    <source>
        <dbReference type="EMBL" id="SEG46794.1"/>
    </source>
</evidence>
<gene>
    <name evidence="2" type="ORF">SAMN05421819_3092</name>
</gene>
<name>A0A1H6AF43_9BACT</name>
<dbReference type="InterPro" id="IPR038726">
    <property type="entry name" value="PDDEXK_AddAB-type"/>
</dbReference>
<organism evidence="2 3">
    <name type="scientific">Bryocella elongata</name>
    <dbReference type="NCBI Taxonomy" id="863522"/>
    <lineage>
        <taxon>Bacteria</taxon>
        <taxon>Pseudomonadati</taxon>
        <taxon>Acidobacteriota</taxon>
        <taxon>Terriglobia</taxon>
        <taxon>Terriglobales</taxon>
        <taxon>Acidobacteriaceae</taxon>
        <taxon>Bryocella</taxon>
    </lineage>
</organism>
<accession>A0A1H6AF43</accession>
<evidence type="ECO:0000259" key="1">
    <source>
        <dbReference type="Pfam" id="PF12705"/>
    </source>
</evidence>
<dbReference type="InterPro" id="IPR011604">
    <property type="entry name" value="PDDEXK-like_dom_sf"/>
</dbReference>
<dbReference type="Pfam" id="PF12705">
    <property type="entry name" value="PDDEXK_1"/>
    <property type="match status" value="1"/>
</dbReference>
<proteinExistence type="predicted"/>